<protein>
    <recommendedName>
        <fullName evidence="5">ArsR family transcriptional regulator</fullName>
    </recommendedName>
</protein>
<evidence type="ECO:0000259" key="1">
    <source>
        <dbReference type="Pfam" id="PF08350"/>
    </source>
</evidence>
<dbReference type="RefSeq" id="WP_124955275.1">
    <property type="nucleotide sequence ID" value="NZ_RRCH01000024.1"/>
</dbReference>
<organism evidence="3 4">
    <name type="scientific">Halocatena pleomorpha</name>
    <dbReference type="NCBI Taxonomy" id="1785090"/>
    <lineage>
        <taxon>Archaea</taxon>
        <taxon>Methanobacteriati</taxon>
        <taxon>Methanobacteriota</taxon>
        <taxon>Stenosarchaea group</taxon>
        <taxon>Halobacteria</taxon>
        <taxon>Halobacteriales</taxon>
        <taxon>Natronomonadaceae</taxon>
        <taxon>Halocatena</taxon>
    </lineage>
</organism>
<dbReference type="InterPro" id="IPR036390">
    <property type="entry name" value="WH_DNA-bd_sf"/>
</dbReference>
<dbReference type="InterPro" id="IPR057527">
    <property type="entry name" value="HVO_A0261-like_N"/>
</dbReference>
<reference evidence="3 4" key="1">
    <citation type="submission" date="2018-11" db="EMBL/GenBank/DDBJ databases">
        <title>Taxonoimc description of Halomarina strain SPP-AMP-1.</title>
        <authorList>
            <person name="Pal Y."/>
            <person name="Srinivasana K."/>
            <person name="Verma A."/>
            <person name="Kumar P."/>
        </authorList>
    </citation>
    <scope>NUCLEOTIDE SEQUENCE [LARGE SCALE GENOMIC DNA]</scope>
    <source>
        <strain evidence="3 4">SPP-AMP-1</strain>
    </source>
</reference>
<proteinExistence type="predicted"/>
<comment type="caution">
    <text evidence="3">The sequence shown here is derived from an EMBL/GenBank/DDBJ whole genome shotgun (WGS) entry which is preliminary data.</text>
</comment>
<dbReference type="InterPro" id="IPR036388">
    <property type="entry name" value="WH-like_DNA-bd_sf"/>
</dbReference>
<dbReference type="OrthoDB" id="330490at2157"/>
<dbReference type="CDD" id="cd00090">
    <property type="entry name" value="HTH_ARSR"/>
    <property type="match status" value="1"/>
</dbReference>
<gene>
    <name evidence="3" type="ORF">EIK79_11570</name>
</gene>
<dbReference type="InterPro" id="IPR013561">
    <property type="entry name" value="FilR1_middle_dom"/>
</dbReference>
<evidence type="ECO:0000259" key="2">
    <source>
        <dbReference type="Pfam" id="PF25213"/>
    </source>
</evidence>
<dbReference type="InterPro" id="IPR011991">
    <property type="entry name" value="ArsR-like_HTH"/>
</dbReference>
<dbReference type="SUPFAM" id="SSF46785">
    <property type="entry name" value="Winged helix' DNA-binding domain"/>
    <property type="match status" value="1"/>
</dbReference>
<name>A0A3P3RAN1_9EURY</name>
<dbReference type="EMBL" id="RRCH01000024">
    <property type="protein sequence ID" value="RRJ29978.1"/>
    <property type="molecule type" value="Genomic_DNA"/>
</dbReference>
<accession>A0A3P3RAN1</accession>
<dbReference type="AlphaFoldDB" id="A0A3P3RAN1"/>
<evidence type="ECO:0008006" key="5">
    <source>
        <dbReference type="Google" id="ProtNLM"/>
    </source>
</evidence>
<dbReference type="Proteomes" id="UP000282322">
    <property type="component" value="Unassembled WGS sequence"/>
</dbReference>
<dbReference type="Pfam" id="PF25213">
    <property type="entry name" value="HVO_A0261_N"/>
    <property type="match status" value="1"/>
</dbReference>
<sequence>MDSLDFSNNTLQADSNKSDTTIHSTTLAEINYLARSHNRFRILELICASPHSQDDLKKQLDIHRTTLRKNLRGLEKKNWIETIPTENVYHVLPAGQIVIQSLRATLADFQTADSLGDFLALFPKELPIQMQTLCDCNITYCDAQNPYAPMQRSLTLVREAETIRAFTPVFNPIYVETFEHPISDDHEIEIIGSQDVFETIQSDYTSSLETALQAESVQLLVADDVPRFGIALLDDIAVIAVYDRDMRVHSLLEANTGQQQVIEWTKQQYNTLRNTADKYEKLSEEEIIPR</sequence>
<dbReference type="Pfam" id="PF08350">
    <property type="entry name" value="FilR1_middle"/>
    <property type="match status" value="1"/>
</dbReference>
<evidence type="ECO:0000313" key="4">
    <source>
        <dbReference type="Proteomes" id="UP000282322"/>
    </source>
</evidence>
<keyword evidence="4" id="KW-1185">Reference proteome</keyword>
<feature type="domain" description="HVO-A0261-like N-terminal" evidence="2">
    <location>
        <begin position="28"/>
        <end position="113"/>
    </location>
</feature>
<feature type="domain" description="Methanogenesis regulatory protein FilR1 middle" evidence="1">
    <location>
        <begin position="146"/>
        <end position="274"/>
    </location>
</feature>
<dbReference type="Gene3D" id="1.10.10.10">
    <property type="entry name" value="Winged helix-like DNA-binding domain superfamily/Winged helix DNA-binding domain"/>
    <property type="match status" value="1"/>
</dbReference>
<evidence type="ECO:0000313" key="3">
    <source>
        <dbReference type="EMBL" id="RRJ29978.1"/>
    </source>
</evidence>